<keyword evidence="3" id="KW-1185">Reference proteome</keyword>
<gene>
    <name evidence="2" type="ORF">ThidrDRAFT_0256</name>
</gene>
<reference evidence="2 3" key="1">
    <citation type="submission" date="2011-06" db="EMBL/GenBank/DDBJ databases">
        <title>The draft genome of Thiorhodococcus drewsii AZ1.</title>
        <authorList>
            <consortium name="US DOE Joint Genome Institute (JGI-PGF)"/>
            <person name="Lucas S."/>
            <person name="Han J."/>
            <person name="Lapidus A."/>
            <person name="Cheng J.-F."/>
            <person name="Goodwin L."/>
            <person name="Pitluck S."/>
            <person name="Peters L."/>
            <person name="Land M.L."/>
            <person name="Hauser L."/>
            <person name="Vogl K."/>
            <person name="Liu Z."/>
            <person name="Imhoff J."/>
            <person name="Thiel V."/>
            <person name="Frigaard N.-U."/>
            <person name="Bryant D.A."/>
            <person name="Woyke T.J."/>
        </authorList>
    </citation>
    <scope>NUCLEOTIDE SEQUENCE [LARGE SCALE GENOMIC DNA]</scope>
    <source>
        <strain evidence="2 3">AZ1</strain>
    </source>
</reference>
<comment type="caution">
    <text evidence="2">The sequence shown here is derived from an EMBL/GenBank/DDBJ whole genome shotgun (WGS) entry which is preliminary data.</text>
</comment>
<sequence>MNNTIIALTSLALVVGCSNSQGVTDGDAEKAAGSSVAIQQLPSDMCERPALKVREVRGRTLILDAGRLAGVTVGSLYLSSTNGVRVRIRETGATWSRGEIESGSVGVGTLLVEHRHVYETLPLRLFVMPVSGVDDQRWKEELGSRLGRVPGYRWTNSRADADLLLALVSPRRTEAVIQDCEGQRKHDRRSVEDSAVASELRVLMPDERLLHEGFVISPASGQDEWERLALSLTRYRHLIELRRLVSDAKGRAEVKVSLIQFERCDPQLDGAFRLPATGDWYRRLPGILPMEQLGAHSWPQGTLMSFVLESSAPGDRYVSLIELAANGAVRPIFPLPADDRYLKGGGRVDLTAQDIGLLFDEPGDNSLLILVTREALDPRLMSQEGYGQRRGPSNPGGPGLGRFASVLEATMQDLGTVGWAGRLIDYHVDPVGTRHADLR</sequence>
<dbReference type="AlphaFoldDB" id="G2DVT6"/>
<protein>
    <recommendedName>
        <fullName evidence="4">DUF4384 domain-containing protein</fullName>
    </recommendedName>
</protein>
<dbReference type="STRING" id="765913.ThidrDRAFT_0256"/>
<dbReference type="EMBL" id="AFWT01000001">
    <property type="protein sequence ID" value="EGV34101.1"/>
    <property type="molecule type" value="Genomic_DNA"/>
</dbReference>
<dbReference type="RefSeq" id="WP_007038972.1">
    <property type="nucleotide sequence ID" value="NZ_AFWT01000001.1"/>
</dbReference>
<proteinExistence type="predicted"/>
<evidence type="ECO:0000313" key="3">
    <source>
        <dbReference type="Proteomes" id="UP000004200"/>
    </source>
</evidence>
<organism evidence="2 3">
    <name type="scientific">Thiorhodococcus drewsii AZ1</name>
    <dbReference type="NCBI Taxonomy" id="765913"/>
    <lineage>
        <taxon>Bacteria</taxon>
        <taxon>Pseudomonadati</taxon>
        <taxon>Pseudomonadota</taxon>
        <taxon>Gammaproteobacteria</taxon>
        <taxon>Chromatiales</taxon>
        <taxon>Chromatiaceae</taxon>
        <taxon>Thiorhodococcus</taxon>
    </lineage>
</organism>
<dbReference type="Proteomes" id="UP000004200">
    <property type="component" value="Unassembled WGS sequence"/>
</dbReference>
<evidence type="ECO:0008006" key="4">
    <source>
        <dbReference type="Google" id="ProtNLM"/>
    </source>
</evidence>
<name>G2DVT6_9GAMM</name>
<feature type="region of interest" description="Disordered" evidence="1">
    <location>
        <begin position="383"/>
        <end position="402"/>
    </location>
</feature>
<evidence type="ECO:0000313" key="2">
    <source>
        <dbReference type="EMBL" id="EGV34101.1"/>
    </source>
</evidence>
<evidence type="ECO:0000256" key="1">
    <source>
        <dbReference type="SAM" id="MobiDB-lite"/>
    </source>
</evidence>
<accession>G2DVT6</accession>